<feature type="compositionally biased region" description="Acidic residues" evidence="1">
    <location>
        <begin position="87"/>
        <end position="99"/>
    </location>
</feature>
<accession>A0A7J9CTB7</accession>
<comment type="caution">
    <text evidence="2">The sequence shown here is derived from an EMBL/GenBank/DDBJ whole genome shotgun (WGS) entry which is preliminary data.</text>
</comment>
<name>A0A7J9CTB7_GOSGO</name>
<keyword evidence="3" id="KW-1185">Reference proteome</keyword>
<dbReference type="Proteomes" id="UP000593579">
    <property type="component" value="Unassembled WGS sequence"/>
</dbReference>
<gene>
    <name evidence="2" type="ORF">Gogos_000651</name>
</gene>
<protein>
    <submittedName>
        <fullName evidence="2">Uncharacterized protein</fullName>
    </submittedName>
</protein>
<proteinExistence type="predicted"/>
<feature type="non-terminal residue" evidence="2">
    <location>
        <position position="1"/>
    </location>
</feature>
<reference evidence="2 3" key="1">
    <citation type="journal article" date="2019" name="Genome Biol. Evol.">
        <title>Insights into the evolution of the New World diploid cottons (Gossypium, subgenus Houzingenia) based on genome sequencing.</title>
        <authorList>
            <person name="Grover C.E."/>
            <person name="Arick M.A. 2nd"/>
            <person name="Thrash A."/>
            <person name="Conover J.L."/>
            <person name="Sanders W.S."/>
            <person name="Peterson D.G."/>
            <person name="Frelichowski J.E."/>
            <person name="Scheffler J.A."/>
            <person name="Scheffler B.E."/>
            <person name="Wendel J.F."/>
        </authorList>
    </citation>
    <scope>NUCLEOTIDE SEQUENCE [LARGE SCALE GENOMIC DNA]</scope>
    <source>
        <strain evidence="2">5</strain>
        <tissue evidence="2">Leaf</tissue>
    </source>
</reference>
<evidence type="ECO:0000313" key="3">
    <source>
        <dbReference type="Proteomes" id="UP000593579"/>
    </source>
</evidence>
<evidence type="ECO:0000313" key="2">
    <source>
        <dbReference type="EMBL" id="MBA0751747.1"/>
    </source>
</evidence>
<sequence>AKVRKTIAQQLQEYHSEKAAKQRRKEELEERIRLGDRVDYGDSGDDDDKELTITRCESMRSQVEREERQRRRVRISQDSVFEIGGENVDEETQCNDMDDISLAQSNEESV</sequence>
<evidence type="ECO:0000256" key="1">
    <source>
        <dbReference type="SAM" id="MobiDB-lite"/>
    </source>
</evidence>
<feature type="region of interest" description="Disordered" evidence="1">
    <location>
        <begin position="37"/>
        <end position="71"/>
    </location>
</feature>
<dbReference type="AlphaFoldDB" id="A0A7J9CTB7"/>
<feature type="region of interest" description="Disordered" evidence="1">
    <location>
        <begin position="83"/>
        <end position="110"/>
    </location>
</feature>
<dbReference type="EMBL" id="JABEZY010000013">
    <property type="protein sequence ID" value="MBA0751747.1"/>
    <property type="molecule type" value="Genomic_DNA"/>
</dbReference>
<organism evidence="2 3">
    <name type="scientific">Gossypium gossypioides</name>
    <name type="common">Mexican cotton</name>
    <name type="synonym">Selera gossypioides</name>
    <dbReference type="NCBI Taxonomy" id="34282"/>
    <lineage>
        <taxon>Eukaryota</taxon>
        <taxon>Viridiplantae</taxon>
        <taxon>Streptophyta</taxon>
        <taxon>Embryophyta</taxon>
        <taxon>Tracheophyta</taxon>
        <taxon>Spermatophyta</taxon>
        <taxon>Magnoliopsida</taxon>
        <taxon>eudicotyledons</taxon>
        <taxon>Gunneridae</taxon>
        <taxon>Pentapetalae</taxon>
        <taxon>rosids</taxon>
        <taxon>malvids</taxon>
        <taxon>Malvales</taxon>
        <taxon>Malvaceae</taxon>
        <taxon>Malvoideae</taxon>
        <taxon>Gossypium</taxon>
    </lineage>
</organism>